<protein>
    <recommendedName>
        <fullName evidence="6">Esterase</fullName>
    </recommendedName>
</protein>
<dbReference type="EMBL" id="NVQR01000058">
    <property type="protein sequence ID" value="PCH61785.1"/>
    <property type="molecule type" value="Genomic_DNA"/>
</dbReference>
<organism evidence="4 5">
    <name type="scientific">SAR86 cluster bacterium</name>
    <dbReference type="NCBI Taxonomy" id="2030880"/>
    <lineage>
        <taxon>Bacteria</taxon>
        <taxon>Pseudomonadati</taxon>
        <taxon>Pseudomonadota</taxon>
        <taxon>Gammaproteobacteria</taxon>
        <taxon>SAR86 cluster</taxon>
    </lineage>
</organism>
<feature type="signal peptide" evidence="3">
    <location>
        <begin position="1"/>
        <end position="25"/>
    </location>
</feature>
<dbReference type="Pfam" id="PF00756">
    <property type="entry name" value="Esterase"/>
    <property type="match status" value="1"/>
</dbReference>
<sequence length="393" mass="45070">MNNGKFFSGFSFSIFLLITSCMAQALEGETISKILASQYTLHSDILDEDRQLLIRLPSQYLESDKYYPVIYVLDAETWFEHAANSSAFLQRNNRIPENIVVGIPNRINPPSRGRDMAEQADTFSQFIEQEVFEFMRNNFRTGEHRTLIGHSASATYVMRVLATRPELFDNYIAASPWVNVDIFEGIAEHLSAVNFEKSVYFTLTNIAEEGEELHLRKDNLVELFESSASTSLNWRYDFIADISHFTTPYPTIFEGLAFSFYDYTPTRFANTDSYLDFGGLKEIENYYAQRSRKYSVSSVIPDHTLVALTTMFIGDKQPIMAKDILEEYVAVYPENLNLHRNLSIAYTALNQPNKSLAAYEQVVAIATAQRNIYLARYEARLVELRAQLVQTHE</sequence>
<keyword evidence="2" id="KW-0378">Hydrolase</keyword>
<dbReference type="SUPFAM" id="SSF53474">
    <property type="entry name" value="alpha/beta-Hydrolases"/>
    <property type="match status" value="1"/>
</dbReference>
<dbReference type="SUPFAM" id="SSF48452">
    <property type="entry name" value="TPR-like"/>
    <property type="match status" value="1"/>
</dbReference>
<dbReference type="Gene3D" id="1.25.40.10">
    <property type="entry name" value="Tetratricopeptide repeat domain"/>
    <property type="match status" value="1"/>
</dbReference>
<proteinExistence type="inferred from homology"/>
<dbReference type="Proteomes" id="UP000218172">
    <property type="component" value="Unassembled WGS sequence"/>
</dbReference>
<evidence type="ECO:0008006" key="6">
    <source>
        <dbReference type="Google" id="ProtNLM"/>
    </source>
</evidence>
<dbReference type="Gene3D" id="3.40.50.1820">
    <property type="entry name" value="alpha/beta hydrolase"/>
    <property type="match status" value="1"/>
</dbReference>
<dbReference type="InterPro" id="IPR000801">
    <property type="entry name" value="Esterase-like"/>
</dbReference>
<dbReference type="InterPro" id="IPR011990">
    <property type="entry name" value="TPR-like_helical_dom_sf"/>
</dbReference>
<name>A0A2A4MNW5_9GAMM</name>
<comment type="similarity">
    <text evidence="1">Belongs to the esterase D family.</text>
</comment>
<reference evidence="5" key="1">
    <citation type="submission" date="2017-08" db="EMBL/GenBank/DDBJ databases">
        <title>A dynamic microbial community with high functional redundancy inhabits the cold, oxic subseafloor aquifer.</title>
        <authorList>
            <person name="Tully B.J."/>
            <person name="Wheat C.G."/>
            <person name="Glazer B.T."/>
            <person name="Huber J.A."/>
        </authorList>
    </citation>
    <scope>NUCLEOTIDE SEQUENCE [LARGE SCALE GENOMIC DNA]</scope>
</reference>
<comment type="caution">
    <text evidence="4">The sequence shown here is derived from an EMBL/GenBank/DDBJ whole genome shotgun (WGS) entry which is preliminary data.</text>
</comment>
<dbReference type="AlphaFoldDB" id="A0A2A4MNW5"/>
<evidence type="ECO:0000313" key="5">
    <source>
        <dbReference type="Proteomes" id="UP000218172"/>
    </source>
</evidence>
<dbReference type="PANTHER" id="PTHR40841">
    <property type="entry name" value="SIDEROPHORE TRIACETYLFUSARININE C ESTERASE"/>
    <property type="match status" value="1"/>
</dbReference>
<dbReference type="PROSITE" id="PS51257">
    <property type="entry name" value="PROKAR_LIPOPROTEIN"/>
    <property type="match status" value="1"/>
</dbReference>
<dbReference type="InterPro" id="IPR029058">
    <property type="entry name" value="AB_hydrolase_fold"/>
</dbReference>
<keyword evidence="3" id="KW-0732">Signal</keyword>
<dbReference type="GO" id="GO:0016788">
    <property type="term" value="F:hydrolase activity, acting on ester bonds"/>
    <property type="evidence" value="ECO:0007669"/>
    <property type="project" value="TreeGrafter"/>
</dbReference>
<evidence type="ECO:0000256" key="3">
    <source>
        <dbReference type="SAM" id="SignalP"/>
    </source>
</evidence>
<feature type="chain" id="PRO_5012472412" description="Esterase" evidence="3">
    <location>
        <begin position="26"/>
        <end position="393"/>
    </location>
</feature>
<gene>
    <name evidence="4" type="ORF">COC19_04190</name>
</gene>
<accession>A0A2A4MNW5</accession>
<dbReference type="PANTHER" id="PTHR40841:SF2">
    <property type="entry name" value="SIDEROPHORE-DEGRADING ESTERASE (EUROFUNG)"/>
    <property type="match status" value="1"/>
</dbReference>
<evidence type="ECO:0000256" key="1">
    <source>
        <dbReference type="ARBA" id="ARBA00005622"/>
    </source>
</evidence>
<evidence type="ECO:0000313" key="4">
    <source>
        <dbReference type="EMBL" id="PCH61785.1"/>
    </source>
</evidence>
<dbReference type="InterPro" id="IPR052558">
    <property type="entry name" value="Siderophore_Hydrolase_D"/>
</dbReference>
<evidence type="ECO:0000256" key="2">
    <source>
        <dbReference type="ARBA" id="ARBA00022801"/>
    </source>
</evidence>